<evidence type="ECO:0000313" key="5">
    <source>
        <dbReference type="EMBL" id="AFD01122.1"/>
    </source>
</evidence>
<dbReference type="InterPro" id="IPR000485">
    <property type="entry name" value="AsnC-type_HTH_dom"/>
</dbReference>
<dbReference type="eggNOG" id="arCOG01580">
    <property type="taxonomic scope" value="Archaea"/>
</dbReference>
<name>H8I6C4_METCZ</name>
<keyword evidence="1" id="KW-0805">Transcription regulation</keyword>
<dbReference type="PROSITE" id="PS00519">
    <property type="entry name" value="HTH_ASNC_1"/>
    <property type="match status" value="1"/>
</dbReference>
<dbReference type="InterPro" id="IPR019885">
    <property type="entry name" value="Tscrpt_reg_HTH_AsnC-type_CS"/>
</dbReference>
<dbReference type="Gene3D" id="3.30.70.920">
    <property type="match status" value="1"/>
</dbReference>
<dbReference type="PANTHER" id="PTHR30154:SF34">
    <property type="entry name" value="TRANSCRIPTIONAL REGULATOR AZLB"/>
    <property type="match status" value="1"/>
</dbReference>
<dbReference type="OrthoDB" id="33200at2157"/>
<dbReference type="PRINTS" id="PR00033">
    <property type="entry name" value="HTHASNC"/>
</dbReference>
<dbReference type="Proteomes" id="UP000005233">
    <property type="component" value="Chromosome"/>
</dbReference>
<gene>
    <name evidence="5" type="ordered locus">Mtc_2391</name>
</gene>
<evidence type="ECO:0000259" key="4">
    <source>
        <dbReference type="PROSITE" id="PS50956"/>
    </source>
</evidence>
<keyword evidence="3" id="KW-0804">Transcription</keyword>
<evidence type="ECO:0000256" key="1">
    <source>
        <dbReference type="ARBA" id="ARBA00023015"/>
    </source>
</evidence>
<dbReference type="GO" id="GO:0005829">
    <property type="term" value="C:cytosol"/>
    <property type="evidence" value="ECO:0007669"/>
    <property type="project" value="TreeGrafter"/>
</dbReference>
<organism evidence="5 6">
    <name type="scientific">Methanocella conradii (strain DSM 24694 / JCM 17849 / CGMCC 1.5162 / HZ254)</name>
    <dbReference type="NCBI Taxonomy" id="1041930"/>
    <lineage>
        <taxon>Archaea</taxon>
        <taxon>Methanobacteriati</taxon>
        <taxon>Methanobacteriota</taxon>
        <taxon>Stenosarchaea group</taxon>
        <taxon>Methanomicrobia</taxon>
        <taxon>Methanocellales</taxon>
        <taxon>Methanocellaceae</taxon>
        <taxon>Methanocella</taxon>
    </lineage>
</organism>
<dbReference type="CDD" id="cd00090">
    <property type="entry name" value="HTH_ARSR"/>
    <property type="match status" value="1"/>
</dbReference>
<dbReference type="KEGG" id="mez:Mtc_2391"/>
<evidence type="ECO:0000256" key="2">
    <source>
        <dbReference type="ARBA" id="ARBA00023125"/>
    </source>
</evidence>
<dbReference type="GO" id="GO:0043565">
    <property type="term" value="F:sequence-specific DNA binding"/>
    <property type="evidence" value="ECO:0007669"/>
    <property type="project" value="InterPro"/>
</dbReference>
<dbReference type="InterPro" id="IPR019888">
    <property type="entry name" value="Tscrpt_reg_AsnC-like"/>
</dbReference>
<dbReference type="InterPro" id="IPR036388">
    <property type="entry name" value="WH-like_DNA-bd_sf"/>
</dbReference>
<dbReference type="InterPro" id="IPR011991">
    <property type="entry name" value="ArsR-like_HTH"/>
</dbReference>
<dbReference type="HOGENOM" id="CLU_091233_0_0_2"/>
<evidence type="ECO:0000256" key="3">
    <source>
        <dbReference type="ARBA" id="ARBA00023163"/>
    </source>
</evidence>
<dbReference type="RefSeq" id="WP_014406953.1">
    <property type="nucleotide sequence ID" value="NC_017034.1"/>
</dbReference>
<dbReference type="PANTHER" id="PTHR30154">
    <property type="entry name" value="LEUCINE-RESPONSIVE REGULATORY PROTEIN"/>
    <property type="match status" value="1"/>
</dbReference>
<dbReference type="Gene3D" id="1.10.10.10">
    <property type="entry name" value="Winged helix-like DNA-binding domain superfamily/Winged helix DNA-binding domain"/>
    <property type="match status" value="1"/>
</dbReference>
<dbReference type="SUPFAM" id="SSF46785">
    <property type="entry name" value="Winged helix' DNA-binding domain"/>
    <property type="match status" value="1"/>
</dbReference>
<dbReference type="STRING" id="1041930.Mtc_2391"/>
<dbReference type="SMART" id="SM00344">
    <property type="entry name" value="HTH_ASNC"/>
    <property type="match status" value="1"/>
</dbReference>
<proteinExistence type="predicted"/>
<dbReference type="Pfam" id="PF13412">
    <property type="entry name" value="HTH_24"/>
    <property type="match status" value="1"/>
</dbReference>
<dbReference type="InterPro" id="IPR036390">
    <property type="entry name" value="WH_DNA-bd_sf"/>
</dbReference>
<dbReference type="GeneID" id="11972567"/>
<protein>
    <submittedName>
        <fullName evidence="5">Transcriptional regulator, Asnc family</fullName>
    </submittedName>
</protein>
<keyword evidence="2" id="KW-0238">DNA-binding</keyword>
<dbReference type="AlphaFoldDB" id="H8I6C4"/>
<dbReference type="EMBL" id="CP003243">
    <property type="protein sequence ID" value="AFD01122.1"/>
    <property type="molecule type" value="Genomic_DNA"/>
</dbReference>
<keyword evidence="6" id="KW-1185">Reference proteome</keyword>
<evidence type="ECO:0000313" key="6">
    <source>
        <dbReference type="Proteomes" id="UP000005233"/>
    </source>
</evidence>
<dbReference type="GO" id="GO:0043200">
    <property type="term" value="P:response to amino acid"/>
    <property type="evidence" value="ECO:0007669"/>
    <property type="project" value="TreeGrafter"/>
</dbReference>
<dbReference type="PROSITE" id="PS50956">
    <property type="entry name" value="HTH_ASNC_2"/>
    <property type="match status" value="1"/>
</dbReference>
<accession>H8I6C4</accession>
<reference evidence="5 6" key="1">
    <citation type="journal article" date="2012" name="J. Bacteriol.">
        <title>Complete genome sequence of a thermophilic methanogen, Methanocella conradii HZ254, isolated from Chinese rice field soil.</title>
        <authorList>
            <person name="Lu Z."/>
            <person name="Lu Y."/>
        </authorList>
    </citation>
    <scope>NUCLEOTIDE SEQUENCE [LARGE SCALE GENOMIC DNA]</scope>
    <source>
        <strain evidence="6">DSM 24694 / JCM 17849 / CGMCC 1.5162 / HZ254</strain>
    </source>
</reference>
<feature type="domain" description="HTH asnC-type" evidence="4">
    <location>
        <begin position="12"/>
        <end position="72"/>
    </location>
</feature>
<sequence>MGQSGGICSIDLDEKDRIIVSLFEKNPDISQADIAEQVGLSQPTVGARISKLKQSGVISMVAGMSLMKVGLKLAKVDVTAKNSVELLNKFRSCPYFLNGFVVSGRENLCLFFIAEDASTLDAIVDKHIRSDPSVVEADLGIVMSSVNEMIQPLRLSVEKGEKTPCGLNCVECGYYTSGRCLGCCASKAYKGSFW</sequence>